<evidence type="ECO:0000256" key="1">
    <source>
        <dbReference type="ARBA" id="ARBA00001947"/>
    </source>
</evidence>
<name>A0A2I2F823_ASPCN</name>
<evidence type="ECO:0000313" key="8">
    <source>
        <dbReference type="EMBL" id="PLB36786.1"/>
    </source>
</evidence>
<keyword evidence="4" id="KW-0378">Hydrolase</keyword>
<sequence length="433" mass="48119">MSHPPTSQCLHPSICSSVSAHAKAAGYEQPTLKERIAAINHGSTSKFKSIIDTIPGSYEVNFPAPLVLPEDDLALDPDYPPQSFQEWLDEEDRNKITRAKRTVYIVAPPQIDDNVTPLRGWTRPQKSRSPAPLTAPSPEEIKDYIAAFYHGLPVKLLPSPALRFVPWETGPNPKKKTPSHVGLETPKECIGIRTRPCPDRTYSHQLNLDDLLDAAISILPKDAYALCMLVDHDLFEDDDDEFVCGRAYGGSRVAVVSSARYRPDLDTIHSVEREHAWPASHCQRYVQERCSSQKPPRKKASQTKQFSSRDDRLLKEIVHVSSLSPASAEEKAPPGLWLARMCRTVSHELGHCFGIDHCVYYACAMQGSASLAEDARQPAYLCPVDLGKVLCATGSAFQERERAIEAYCERPGKRGVPFFDALAAWCRGFTNAN</sequence>
<evidence type="ECO:0000256" key="2">
    <source>
        <dbReference type="ARBA" id="ARBA00022670"/>
    </source>
</evidence>
<dbReference type="Gene3D" id="3.40.390.10">
    <property type="entry name" value="Collagenase (Catalytic Domain)"/>
    <property type="match status" value="1"/>
</dbReference>
<dbReference type="CDD" id="cd11375">
    <property type="entry name" value="Peptidase_M54"/>
    <property type="match status" value="1"/>
</dbReference>
<dbReference type="GO" id="GO:0008237">
    <property type="term" value="F:metallopeptidase activity"/>
    <property type="evidence" value="ECO:0007669"/>
    <property type="project" value="UniProtKB-KW"/>
</dbReference>
<dbReference type="SUPFAM" id="SSF55486">
    <property type="entry name" value="Metalloproteases ('zincins'), catalytic domain"/>
    <property type="match status" value="1"/>
</dbReference>
<protein>
    <submittedName>
        <fullName evidence="8">Uncharacterized protein</fullName>
    </submittedName>
</protein>
<keyword evidence="6" id="KW-0482">Metalloprotease</keyword>
<evidence type="ECO:0000313" key="9">
    <source>
        <dbReference type="Proteomes" id="UP000234585"/>
    </source>
</evidence>
<dbReference type="AlphaFoldDB" id="A0A2I2F823"/>
<dbReference type="PANTHER" id="PTHR15910:SF1">
    <property type="entry name" value="ARCHAEMETZINCIN-2"/>
    <property type="match status" value="1"/>
</dbReference>
<dbReference type="PANTHER" id="PTHR15910">
    <property type="entry name" value="ARCHAEMETZINCIN"/>
    <property type="match status" value="1"/>
</dbReference>
<dbReference type="InterPro" id="IPR024079">
    <property type="entry name" value="MetalloPept_cat_dom_sf"/>
</dbReference>
<dbReference type="GO" id="GO:0046872">
    <property type="term" value="F:metal ion binding"/>
    <property type="evidence" value="ECO:0007669"/>
    <property type="project" value="UniProtKB-KW"/>
</dbReference>
<dbReference type="InterPro" id="IPR012962">
    <property type="entry name" value="Pept_M54_archaemetzincn"/>
</dbReference>
<reference evidence="8 9" key="1">
    <citation type="submission" date="2017-12" db="EMBL/GenBank/DDBJ databases">
        <authorList>
            <consortium name="DOE Joint Genome Institute"/>
            <person name="Haridas S."/>
            <person name="Kjaerbolling I."/>
            <person name="Vesth T.C."/>
            <person name="Frisvad J.C."/>
            <person name="Nybo J.L."/>
            <person name="Theobald S."/>
            <person name="Kuo A."/>
            <person name="Bowyer P."/>
            <person name="Matsuda Y."/>
            <person name="Mondo S."/>
            <person name="Lyhne E.K."/>
            <person name="Kogle M.E."/>
            <person name="Clum A."/>
            <person name="Lipzen A."/>
            <person name="Salamov A."/>
            <person name="Ngan C.Y."/>
            <person name="Daum C."/>
            <person name="Chiniquy J."/>
            <person name="Barry K."/>
            <person name="LaButti K."/>
            <person name="Simmons B.A."/>
            <person name="Magnuson J.K."/>
            <person name="Mortensen U.H."/>
            <person name="Larsen T.O."/>
            <person name="Grigoriev I.V."/>
            <person name="Baker S.E."/>
            <person name="Andersen M.R."/>
            <person name="Nordberg H.P."/>
            <person name="Cantor M.N."/>
            <person name="Hua S.X."/>
        </authorList>
    </citation>
    <scope>NUCLEOTIDE SEQUENCE [LARGE SCALE GENOMIC DNA]</scope>
    <source>
        <strain evidence="8 9">CBS 102.13</strain>
    </source>
</reference>
<accession>A0A2I2F823</accession>
<feature type="region of interest" description="Disordered" evidence="7">
    <location>
        <begin position="115"/>
        <end position="136"/>
    </location>
</feature>
<organism evidence="8 9">
    <name type="scientific">Aspergillus candidus</name>
    <dbReference type="NCBI Taxonomy" id="41067"/>
    <lineage>
        <taxon>Eukaryota</taxon>
        <taxon>Fungi</taxon>
        <taxon>Dikarya</taxon>
        <taxon>Ascomycota</taxon>
        <taxon>Pezizomycotina</taxon>
        <taxon>Eurotiomycetes</taxon>
        <taxon>Eurotiomycetidae</taxon>
        <taxon>Eurotiales</taxon>
        <taxon>Aspergillaceae</taxon>
        <taxon>Aspergillus</taxon>
        <taxon>Aspergillus subgen. Circumdati</taxon>
    </lineage>
</organism>
<proteinExistence type="predicted"/>
<evidence type="ECO:0000256" key="5">
    <source>
        <dbReference type="ARBA" id="ARBA00022833"/>
    </source>
</evidence>
<dbReference type="OrthoDB" id="2365600at2759"/>
<keyword evidence="9" id="KW-1185">Reference proteome</keyword>
<dbReference type="Pfam" id="PF07998">
    <property type="entry name" value="Peptidase_M54"/>
    <property type="match status" value="1"/>
</dbReference>
<keyword evidence="3" id="KW-0479">Metal-binding</keyword>
<dbReference type="Proteomes" id="UP000234585">
    <property type="component" value="Unassembled WGS sequence"/>
</dbReference>
<evidence type="ECO:0000256" key="6">
    <source>
        <dbReference type="ARBA" id="ARBA00023049"/>
    </source>
</evidence>
<keyword evidence="5" id="KW-0862">Zinc</keyword>
<evidence type="ECO:0000256" key="3">
    <source>
        <dbReference type="ARBA" id="ARBA00022723"/>
    </source>
</evidence>
<dbReference type="EMBL" id="KZ559148">
    <property type="protein sequence ID" value="PLB36786.1"/>
    <property type="molecule type" value="Genomic_DNA"/>
</dbReference>
<evidence type="ECO:0000256" key="7">
    <source>
        <dbReference type="SAM" id="MobiDB-lite"/>
    </source>
</evidence>
<dbReference type="RefSeq" id="XP_024670798.1">
    <property type="nucleotide sequence ID" value="XM_024817601.1"/>
</dbReference>
<gene>
    <name evidence="8" type="ORF">BDW47DRAFT_132593</name>
</gene>
<keyword evidence="2" id="KW-0645">Protease</keyword>
<comment type="cofactor">
    <cofactor evidence="1">
        <name>Zn(2+)</name>
        <dbReference type="ChEBI" id="CHEBI:29105"/>
    </cofactor>
</comment>
<evidence type="ECO:0000256" key="4">
    <source>
        <dbReference type="ARBA" id="ARBA00022801"/>
    </source>
</evidence>
<dbReference type="GO" id="GO:0006508">
    <property type="term" value="P:proteolysis"/>
    <property type="evidence" value="ECO:0007669"/>
    <property type="project" value="UniProtKB-KW"/>
</dbReference>
<dbReference type="GeneID" id="36524761"/>